<dbReference type="InterPro" id="IPR000477">
    <property type="entry name" value="RT_dom"/>
</dbReference>
<evidence type="ECO:0000256" key="1">
    <source>
        <dbReference type="ARBA" id="ARBA00022679"/>
    </source>
</evidence>
<evidence type="ECO:0000256" key="4">
    <source>
        <dbReference type="ARBA" id="ARBA00022842"/>
    </source>
</evidence>
<dbReference type="EMBL" id="MHBW01000010">
    <property type="protein sequence ID" value="OGY09394.1"/>
    <property type="molecule type" value="Genomic_DNA"/>
</dbReference>
<accession>A0A1G1V1Y3</accession>
<keyword evidence="5" id="KW-0695">RNA-directed DNA polymerase</keyword>
<reference evidence="7 8" key="1">
    <citation type="journal article" date="2016" name="Nat. Commun.">
        <title>Thousands of microbial genomes shed light on interconnected biogeochemical processes in an aquifer system.</title>
        <authorList>
            <person name="Anantharaman K."/>
            <person name="Brown C.T."/>
            <person name="Hug L.A."/>
            <person name="Sharon I."/>
            <person name="Castelle C.J."/>
            <person name="Probst A.J."/>
            <person name="Thomas B.C."/>
            <person name="Singh A."/>
            <person name="Wilkins M.J."/>
            <person name="Karaoz U."/>
            <person name="Brodie E.L."/>
            <person name="Williams K.H."/>
            <person name="Hubbard S.S."/>
            <person name="Banfield J.F."/>
        </authorList>
    </citation>
    <scope>NUCLEOTIDE SEQUENCE [LARGE SCALE GENOMIC DNA]</scope>
</reference>
<dbReference type="Proteomes" id="UP000177967">
    <property type="component" value="Unassembled WGS sequence"/>
</dbReference>
<organism evidence="7 8">
    <name type="scientific">Candidatus Blackburnbacteria bacterium RIFCSPHIGHO2_01_FULL_43_15b</name>
    <dbReference type="NCBI Taxonomy" id="1797513"/>
    <lineage>
        <taxon>Bacteria</taxon>
        <taxon>Candidatus Blackburniibacteriota</taxon>
    </lineage>
</organism>
<feature type="domain" description="Reverse transcriptase" evidence="6">
    <location>
        <begin position="1"/>
        <end position="218"/>
    </location>
</feature>
<keyword evidence="3" id="KW-0479">Metal-binding</keyword>
<name>A0A1G1V1Y3_9BACT</name>
<evidence type="ECO:0000313" key="8">
    <source>
        <dbReference type="Proteomes" id="UP000177967"/>
    </source>
</evidence>
<evidence type="ECO:0000256" key="2">
    <source>
        <dbReference type="ARBA" id="ARBA00022695"/>
    </source>
</evidence>
<keyword evidence="1" id="KW-0808">Transferase</keyword>
<dbReference type="AlphaFoldDB" id="A0A1G1V1Y3"/>
<dbReference type="PRINTS" id="PR00866">
    <property type="entry name" value="RNADNAPOLMS"/>
</dbReference>
<comment type="caution">
    <text evidence="7">The sequence shown here is derived from an EMBL/GenBank/DDBJ whole genome shotgun (WGS) entry which is preliminary data.</text>
</comment>
<gene>
    <name evidence="7" type="ORF">A2782_01050</name>
</gene>
<keyword evidence="2" id="KW-0548">Nucleotidyltransferase</keyword>
<keyword evidence="4" id="KW-0460">Magnesium</keyword>
<evidence type="ECO:0000313" key="7">
    <source>
        <dbReference type="EMBL" id="OGY09394.1"/>
    </source>
</evidence>
<evidence type="ECO:0000259" key="6">
    <source>
        <dbReference type="PROSITE" id="PS50878"/>
    </source>
</evidence>
<dbReference type="PROSITE" id="PS50878">
    <property type="entry name" value="RT_POL"/>
    <property type="match status" value="1"/>
</dbReference>
<protein>
    <recommendedName>
        <fullName evidence="6">Reverse transcriptase domain-containing protein</fullName>
    </recommendedName>
</protein>
<dbReference type="GO" id="GO:0003964">
    <property type="term" value="F:RNA-directed DNA polymerase activity"/>
    <property type="evidence" value="ECO:0007669"/>
    <property type="project" value="UniProtKB-KW"/>
</dbReference>
<dbReference type="GO" id="GO:0046872">
    <property type="term" value="F:metal ion binding"/>
    <property type="evidence" value="ECO:0007669"/>
    <property type="project" value="UniProtKB-KW"/>
</dbReference>
<dbReference type="GO" id="GO:0003723">
    <property type="term" value="F:RNA binding"/>
    <property type="evidence" value="ECO:0007669"/>
    <property type="project" value="InterPro"/>
</dbReference>
<sequence>MLKERADHHGNSAVEHRIFDGRWRSVFEPATEAARDNLRNLATRVSEFVYSTPQFQEVFKQRAVHGFVPDRSVLTHAKTHQTAQTIVQMDIYRAFEFARRARVITTLDKLGAPAQLQQEVSGKAFFFDLVPAGFPTSPILFTTAMLPADQELMDFAARQGFVYSRDVDNLAFSSQRPWIKQTEIDVAREILKSHGYDTHKVRAEHPTTKRALMCGVGIYKGRLLIPGKTKRNIQSGLHHALAEAPDRFVAKTVGLLGRIIQVERRVSGSLGKYKEAFLTERYRQRQQRRWKKRK</sequence>
<proteinExistence type="predicted"/>
<evidence type="ECO:0000256" key="5">
    <source>
        <dbReference type="ARBA" id="ARBA00022918"/>
    </source>
</evidence>
<evidence type="ECO:0000256" key="3">
    <source>
        <dbReference type="ARBA" id="ARBA00022723"/>
    </source>
</evidence>
<dbReference type="InterPro" id="IPR000123">
    <property type="entry name" value="Reverse_transcriptase_msDNA"/>
</dbReference>
<dbReference type="Pfam" id="PF00078">
    <property type="entry name" value="RVT_1"/>
    <property type="match status" value="1"/>
</dbReference>